<keyword evidence="2" id="KW-1185">Reference proteome</keyword>
<accession>A0A7C9UWY9</accession>
<name>A0A7C9UWY9_9PROT</name>
<protein>
    <submittedName>
        <fullName evidence="1">Uncharacterized protein</fullName>
    </submittedName>
</protein>
<dbReference type="AlphaFoldDB" id="A0A7C9UWY9"/>
<dbReference type="EMBL" id="JAAIYP010000044">
    <property type="protein sequence ID" value="NFV81946.1"/>
    <property type="molecule type" value="Genomic_DNA"/>
</dbReference>
<sequence>MPQVRLEDHNSVVRRISETLQGPVMEALGELVPEVRRLPRRSALEAVMDDVDLLHRCFLAFRTNPDRFRALLVNKHKVPVDDAEALLECGRSLDQVIAMVVRTAAKRHFRTRLDGSPKARRARPLYRAQRKSLLERLWSALGGEPAHPALGGGYQAPKSRGEALYEAFQDYLLHDWQVPMIPEYALLSPGTVRRLGPRLLDYRIAEDIRRLRVDPDNPPPPTPLTAAPQQALAGMALPAFLTAPKDGAPMVRPAAPPPPEAPPPTAAVTAIVTADTRVSDGMAKLEPEAADSTIKDERARLDDILGPDGKRLKANAFTLVLLDPQVRAAIPHSEQTVRITAILGTVNGLAGKMLVGELGLRTDQLAVFLMTAHAALGDKRFETAFGVPGRPSYIARIVERAKIYKIGQDSSLPAIAEFVLGSFKTAEK</sequence>
<proteinExistence type="predicted"/>
<organism evidence="1 2">
    <name type="scientific">Magnetospirillum aberrantis SpK</name>
    <dbReference type="NCBI Taxonomy" id="908842"/>
    <lineage>
        <taxon>Bacteria</taxon>
        <taxon>Pseudomonadati</taxon>
        <taxon>Pseudomonadota</taxon>
        <taxon>Alphaproteobacteria</taxon>
        <taxon>Rhodospirillales</taxon>
        <taxon>Rhodospirillaceae</taxon>
        <taxon>Magnetospirillum</taxon>
    </lineage>
</organism>
<dbReference type="Proteomes" id="UP000480684">
    <property type="component" value="Unassembled WGS sequence"/>
</dbReference>
<evidence type="ECO:0000313" key="2">
    <source>
        <dbReference type="Proteomes" id="UP000480684"/>
    </source>
</evidence>
<comment type="caution">
    <text evidence="1">The sequence shown here is derived from an EMBL/GenBank/DDBJ whole genome shotgun (WGS) entry which is preliminary data.</text>
</comment>
<evidence type="ECO:0000313" key="1">
    <source>
        <dbReference type="EMBL" id="NFV81946.1"/>
    </source>
</evidence>
<gene>
    <name evidence="1" type="ORF">G4223_17695</name>
</gene>
<reference evidence="1 2" key="1">
    <citation type="submission" date="2020-02" db="EMBL/GenBank/DDBJ databases">
        <authorList>
            <person name="Dziuba M."/>
            <person name="Kuznetsov B."/>
            <person name="Mardanov A."/>
            <person name="Ravin N."/>
            <person name="Grouzdev D."/>
        </authorList>
    </citation>
    <scope>NUCLEOTIDE SEQUENCE [LARGE SCALE GENOMIC DNA]</scope>
    <source>
        <strain evidence="1 2">SpK</strain>
    </source>
</reference>
<dbReference type="RefSeq" id="WP_163682467.1">
    <property type="nucleotide sequence ID" value="NZ_JAAIYP010000044.1"/>
</dbReference>